<evidence type="ECO:0000313" key="3">
    <source>
        <dbReference type="Proteomes" id="UP001212123"/>
    </source>
</evidence>
<dbReference type="Pfam" id="PF08309">
    <property type="entry name" value="LVIVD"/>
    <property type="match status" value="2"/>
</dbReference>
<organism evidence="2 3">
    <name type="scientific">Dolichospermum circinale CS-537/01</name>
    <dbReference type="NCBI Taxonomy" id="3021739"/>
    <lineage>
        <taxon>Bacteria</taxon>
        <taxon>Bacillati</taxon>
        <taxon>Cyanobacteriota</taxon>
        <taxon>Cyanophyceae</taxon>
        <taxon>Nostocales</taxon>
        <taxon>Aphanizomenonaceae</taxon>
        <taxon>Dolichospermum</taxon>
        <taxon>Dolichospermum circinale</taxon>
    </lineage>
</organism>
<feature type="domain" description="Cadherin" evidence="1">
    <location>
        <begin position="55"/>
        <end position="157"/>
    </location>
</feature>
<dbReference type="Pfam" id="PF00028">
    <property type="entry name" value="Cadherin"/>
    <property type="match status" value="1"/>
</dbReference>
<dbReference type="RefSeq" id="WP_271805236.1">
    <property type="nucleotide sequence ID" value="NZ_JAQMTU010000043.1"/>
</dbReference>
<proteinExistence type="predicted"/>
<dbReference type="InterPro" id="IPR013211">
    <property type="entry name" value="LVIVD"/>
</dbReference>
<feature type="non-terminal residue" evidence="2">
    <location>
        <position position="162"/>
    </location>
</feature>
<comment type="caution">
    <text evidence="2">The sequence shown here is derived from an EMBL/GenBank/DDBJ whole genome shotgun (WGS) entry which is preliminary data.</text>
</comment>
<dbReference type="InterPro" id="IPR015919">
    <property type="entry name" value="Cadherin-like_sf"/>
</dbReference>
<accession>A0ABT5A3J4</accession>
<sequence length="162" mass="17375">MDISNPTTPTLKGNYDTSGAANSVQVVGNYAYVADESSGLQIIDVSEFTNKAPTNLTLSTSTITENQVSGTVIGNLTTTDPDTANTFTYSLVTGEGATDNSLFTITNNQLKTNVVFDFEAKNSYSIRVKTTDQGGLSYEQQFTININNVTENDNDNLTTTAQ</sequence>
<protein>
    <submittedName>
        <fullName evidence="2">Cadherin domain-containing protein</fullName>
    </submittedName>
</protein>
<dbReference type="SMART" id="SM00112">
    <property type="entry name" value="CA"/>
    <property type="match status" value="1"/>
</dbReference>
<dbReference type="CDD" id="cd11304">
    <property type="entry name" value="Cadherin_repeat"/>
    <property type="match status" value="1"/>
</dbReference>
<evidence type="ECO:0000259" key="1">
    <source>
        <dbReference type="PROSITE" id="PS50268"/>
    </source>
</evidence>
<gene>
    <name evidence="2" type="ORF">PN492_08080</name>
</gene>
<keyword evidence="3" id="KW-1185">Reference proteome</keyword>
<dbReference type="SUPFAM" id="SSF49313">
    <property type="entry name" value="Cadherin-like"/>
    <property type="match status" value="1"/>
</dbReference>
<dbReference type="Gene3D" id="2.60.40.60">
    <property type="entry name" value="Cadherins"/>
    <property type="match status" value="1"/>
</dbReference>
<dbReference type="Proteomes" id="UP001212123">
    <property type="component" value="Unassembled WGS sequence"/>
</dbReference>
<reference evidence="2 3" key="1">
    <citation type="submission" date="2023-01" db="EMBL/GenBank/DDBJ databases">
        <title>Genomes from the Australian National Cyanobacteria Reference Collection.</title>
        <authorList>
            <person name="Willis A."/>
            <person name="Lee E.M.F."/>
        </authorList>
    </citation>
    <scope>NUCLEOTIDE SEQUENCE [LARGE SCALE GENOMIC DNA]</scope>
    <source>
        <strain evidence="2 3">CS-537/01</strain>
    </source>
</reference>
<evidence type="ECO:0000313" key="2">
    <source>
        <dbReference type="EMBL" id="MDB9486502.1"/>
    </source>
</evidence>
<dbReference type="PROSITE" id="PS50268">
    <property type="entry name" value="CADHERIN_2"/>
    <property type="match status" value="1"/>
</dbReference>
<name>A0ABT5A3J4_9CYAN</name>
<dbReference type="InterPro" id="IPR002126">
    <property type="entry name" value="Cadherin-like_dom"/>
</dbReference>
<dbReference type="PRINTS" id="PR00205">
    <property type="entry name" value="CADHERIN"/>
</dbReference>
<dbReference type="EMBL" id="JAQMTU010000043">
    <property type="protein sequence ID" value="MDB9486502.1"/>
    <property type="molecule type" value="Genomic_DNA"/>
</dbReference>